<comment type="caution">
    <text evidence="2">The sequence shown here is derived from an EMBL/GenBank/DDBJ whole genome shotgun (WGS) entry which is preliminary data.</text>
</comment>
<dbReference type="EMBL" id="RQTK01000834">
    <property type="protein sequence ID" value="RUS74403.1"/>
    <property type="molecule type" value="Genomic_DNA"/>
</dbReference>
<proteinExistence type="predicted"/>
<feature type="region of interest" description="Disordered" evidence="1">
    <location>
        <begin position="1"/>
        <end position="29"/>
    </location>
</feature>
<protein>
    <submittedName>
        <fullName evidence="2">Uncharacterized protein</fullName>
    </submittedName>
</protein>
<reference evidence="2 3" key="1">
    <citation type="submission" date="2019-01" db="EMBL/GenBank/DDBJ databases">
        <title>A draft genome assembly of the solar-powered sea slug Elysia chlorotica.</title>
        <authorList>
            <person name="Cai H."/>
            <person name="Li Q."/>
            <person name="Fang X."/>
            <person name="Li J."/>
            <person name="Curtis N.E."/>
            <person name="Altenburger A."/>
            <person name="Shibata T."/>
            <person name="Feng M."/>
            <person name="Maeda T."/>
            <person name="Schwartz J.A."/>
            <person name="Shigenobu S."/>
            <person name="Lundholm N."/>
            <person name="Nishiyama T."/>
            <person name="Yang H."/>
            <person name="Hasebe M."/>
            <person name="Li S."/>
            <person name="Pierce S.K."/>
            <person name="Wang J."/>
        </authorList>
    </citation>
    <scope>NUCLEOTIDE SEQUENCE [LARGE SCALE GENOMIC DNA]</scope>
    <source>
        <strain evidence="2">EC2010</strain>
        <tissue evidence="2">Whole organism of an adult</tissue>
    </source>
</reference>
<evidence type="ECO:0000313" key="2">
    <source>
        <dbReference type="EMBL" id="RUS74403.1"/>
    </source>
</evidence>
<organism evidence="2 3">
    <name type="scientific">Elysia chlorotica</name>
    <name type="common">Eastern emerald elysia</name>
    <name type="synonym">Sea slug</name>
    <dbReference type="NCBI Taxonomy" id="188477"/>
    <lineage>
        <taxon>Eukaryota</taxon>
        <taxon>Metazoa</taxon>
        <taxon>Spiralia</taxon>
        <taxon>Lophotrochozoa</taxon>
        <taxon>Mollusca</taxon>
        <taxon>Gastropoda</taxon>
        <taxon>Heterobranchia</taxon>
        <taxon>Euthyneura</taxon>
        <taxon>Panpulmonata</taxon>
        <taxon>Sacoglossa</taxon>
        <taxon>Placobranchoidea</taxon>
        <taxon>Plakobranchidae</taxon>
        <taxon>Elysia</taxon>
    </lineage>
</organism>
<evidence type="ECO:0000313" key="3">
    <source>
        <dbReference type="Proteomes" id="UP000271974"/>
    </source>
</evidence>
<gene>
    <name evidence="2" type="ORF">EGW08_017838</name>
</gene>
<keyword evidence="3" id="KW-1185">Reference proteome</keyword>
<dbReference type="Proteomes" id="UP000271974">
    <property type="component" value="Unassembled WGS sequence"/>
</dbReference>
<dbReference type="AlphaFoldDB" id="A0A3S1BTE2"/>
<accession>A0A3S1BTE2</accession>
<dbReference type="OrthoDB" id="10045556at2759"/>
<name>A0A3S1BTE2_ELYCH</name>
<sequence>MVQIKPRRIQSAKGRLEGPSSRPTLENHKLSAGPVFIKEDNKSLDKKSSVVNINAAVDIPDKEETDLILRANILFRGQNELNQKHRVRPSSAKSTFGCPVSNVEAAEKDHKPAKEIIKPSVYGLKLGRQVFGNDSHIQEAWASTARNYPFKLREGEESESRQKKNNELETSKLPLTLMPLQRWLRKDTHSDVTGLDSDKCIIFLSRDYTSDELPEVPPPQELSEDLPYTCIVATPRTEPKKKYCHPFFEHETEDLGWKCSHSNGINSNAHGDISFLLNPPYRRNPQEIRLEIAELENLMQGIGSLSSNCSFVKFQAEIRCARALARKLILPNSSDNQEPTDTFGLLKFYKEHDKAMEIIHERRRICLEELQLIEKS</sequence>
<feature type="compositionally biased region" description="Basic residues" evidence="1">
    <location>
        <begin position="1"/>
        <end position="10"/>
    </location>
</feature>
<evidence type="ECO:0000256" key="1">
    <source>
        <dbReference type="SAM" id="MobiDB-lite"/>
    </source>
</evidence>